<proteinExistence type="predicted"/>
<feature type="transmembrane region" description="Helical" evidence="1">
    <location>
        <begin position="81"/>
        <end position="99"/>
    </location>
</feature>
<evidence type="ECO:0000313" key="3">
    <source>
        <dbReference type="Proteomes" id="UP001221302"/>
    </source>
</evidence>
<keyword evidence="3" id="KW-1185">Reference proteome</keyword>
<keyword evidence="1" id="KW-0812">Transmembrane</keyword>
<sequence length="191" mass="22592">MMSIADLSKLIYFISIIIWVLPALRHYKTEFFDYFLILALIDPIAILYGFITRASIPIWITVFFVYLLIISLLSENNIKKLRYVLIVIPVIYILSIPFIDKNLSFVIILIENIIIFLFFLKFLITDYVNHQRIKVFFLMLCFYELTVILKVFNLIMGFSNAYSFYFITSIAQIIFGLFFSIVREDESRVIV</sequence>
<evidence type="ECO:0000313" key="2">
    <source>
        <dbReference type="EMBL" id="MDF1612987.1"/>
    </source>
</evidence>
<feature type="transmembrane region" description="Helical" evidence="1">
    <location>
        <begin position="105"/>
        <end position="124"/>
    </location>
</feature>
<dbReference type="AlphaFoldDB" id="A0AAE3P244"/>
<keyword evidence="1" id="KW-0472">Membrane</keyword>
<dbReference type="Proteomes" id="UP001221302">
    <property type="component" value="Unassembled WGS sequence"/>
</dbReference>
<feature type="transmembrane region" description="Helical" evidence="1">
    <location>
        <begin position="136"/>
        <end position="156"/>
    </location>
</feature>
<evidence type="ECO:0000256" key="1">
    <source>
        <dbReference type="SAM" id="Phobius"/>
    </source>
</evidence>
<keyword evidence="1" id="KW-1133">Transmembrane helix</keyword>
<feature type="transmembrane region" description="Helical" evidence="1">
    <location>
        <begin position="31"/>
        <end position="50"/>
    </location>
</feature>
<accession>A0AAE3P244</accession>
<feature type="transmembrane region" description="Helical" evidence="1">
    <location>
        <begin position="6"/>
        <end position="24"/>
    </location>
</feature>
<organism evidence="2 3">
    <name type="scientific">Stygiobacter electus</name>
    <dbReference type="NCBI Taxonomy" id="3032292"/>
    <lineage>
        <taxon>Bacteria</taxon>
        <taxon>Pseudomonadati</taxon>
        <taxon>Ignavibacteriota</taxon>
        <taxon>Ignavibacteria</taxon>
        <taxon>Ignavibacteriales</taxon>
        <taxon>Melioribacteraceae</taxon>
        <taxon>Stygiobacter</taxon>
    </lineage>
</organism>
<feature type="transmembrane region" description="Helical" evidence="1">
    <location>
        <begin position="162"/>
        <end position="182"/>
    </location>
</feature>
<dbReference type="EMBL" id="JARGDL010000023">
    <property type="protein sequence ID" value="MDF1612987.1"/>
    <property type="molecule type" value="Genomic_DNA"/>
</dbReference>
<protein>
    <submittedName>
        <fullName evidence="2">Uncharacterized protein</fullName>
    </submittedName>
</protein>
<name>A0AAE3P244_9BACT</name>
<dbReference type="RefSeq" id="WP_321536758.1">
    <property type="nucleotide sequence ID" value="NZ_JARGDL010000023.1"/>
</dbReference>
<feature type="transmembrane region" description="Helical" evidence="1">
    <location>
        <begin position="56"/>
        <end position="74"/>
    </location>
</feature>
<comment type="caution">
    <text evidence="2">The sequence shown here is derived from an EMBL/GenBank/DDBJ whole genome shotgun (WGS) entry which is preliminary data.</text>
</comment>
<reference evidence="2" key="1">
    <citation type="submission" date="2023-03" db="EMBL/GenBank/DDBJ databases">
        <title>Stygiobacter electus gen. nov., sp. nov., facultatively anaerobic thermotolerant bacterium of the class Ignavibacteria from a well of Yessentuki mineral water deposit.</title>
        <authorList>
            <person name="Podosokorskaya O.A."/>
            <person name="Elcheninov A.G."/>
            <person name="Petrova N.F."/>
            <person name="Zavarzina D.G."/>
            <person name="Kublanov I.V."/>
            <person name="Merkel A.Y."/>
        </authorList>
    </citation>
    <scope>NUCLEOTIDE SEQUENCE</scope>
    <source>
        <strain evidence="2">09-Me</strain>
    </source>
</reference>
<gene>
    <name evidence="2" type="ORF">P0M35_12550</name>
</gene>